<dbReference type="InterPro" id="IPR027417">
    <property type="entry name" value="P-loop_NTPase"/>
</dbReference>
<feature type="domain" description="AIG1-type G" evidence="4">
    <location>
        <begin position="11"/>
        <end position="165"/>
    </location>
</feature>
<evidence type="ECO:0000256" key="2">
    <source>
        <dbReference type="ARBA" id="ARBA00022741"/>
    </source>
</evidence>
<reference evidence="5" key="2">
    <citation type="submission" date="2020-11" db="EMBL/GenBank/DDBJ databases">
        <authorList>
            <person name="McCartney M.A."/>
            <person name="Auch B."/>
            <person name="Kono T."/>
            <person name="Mallez S."/>
            <person name="Becker A."/>
            <person name="Gohl D.M."/>
            <person name="Silverstein K.A.T."/>
            <person name="Koren S."/>
            <person name="Bechman K.B."/>
            <person name="Herman A."/>
            <person name="Abrahante J.E."/>
            <person name="Garbe J."/>
        </authorList>
    </citation>
    <scope>NUCLEOTIDE SEQUENCE</scope>
    <source>
        <strain evidence="5">Duluth1</strain>
        <tissue evidence="5">Whole animal</tissue>
    </source>
</reference>
<keyword evidence="6" id="KW-1185">Reference proteome</keyword>
<protein>
    <recommendedName>
        <fullName evidence="4">AIG1-type G domain-containing protein</fullName>
    </recommendedName>
</protein>
<evidence type="ECO:0000313" key="6">
    <source>
        <dbReference type="Proteomes" id="UP000828390"/>
    </source>
</evidence>
<comment type="similarity">
    <text evidence="1">Belongs to the TRAFAC class TrmE-Era-EngA-EngB-Septin-like GTPase superfamily. AIG1/Toc34/Toc159-like paraseptin GTPase family. IAN subfamily.</text>
</comment>
<evidence type="ECO:0000256" key="3">
    <source>
        <dbReference type="ARBA" id="ARBA00023134"/>
    </source>
</evidence>
<sequence length="218" mass="24700">MSFVLIFQHAERWGKHIVITDTPGYFDTKKDNVFIEKQMLASIVATYPGFNAILFVIKAERITKEVQMTIDLMMKSFGANAAEFAYVVLTNIENEEEKNEYLSTPEPKLKQVIDSCRGKVLFIDNKADPKVVEKMAQNIVQAIAKESQSSHYKHECFTQVAQAMTNMGKDRAAIENFDQRKQMVESDSFLSALLGFVSKPFVAVLEAALSVVEYFFSK</sequence>
<evidence type="ECO:0000256" key="1">
    <source>
        <dbReference type="ARBA" id="ARBA00008535"/>
    </source>
</evidence>
<keyword evidence="3" id="KW-0342">GTP-binding</keyword>
<name>A0A9D4MIC5_DREPO</name>
<reference evidence="5" key="1">
    <citation type="journal article" date="2019" name="bioRxiv">
        <title>The Genome of the Zebra Mussel, Dreissena polymorpha: A Resource for Invasive Species Research.</title>
        <authorList>
            <person name="McCartney M.A."/>
            <person name="Auch B."/>
            <person name="Kono T."/>
            <person name="Mallez S."/>
            <person name="Zhang Y."/>
            <person name="Obille A."/>
            <person name="Becker A."/>
            <person name="Abrahante J.E."/>
            <person name="Garbe J."/>
            <person name="Badalamenti J.P."/>
            <person name="Herman A."/>
            <person name="Mangelson H."/>
            <person name="Liachko I."/>
            <person name="Sullivan S."/>
            <person name="Sone E.D."/>
            <person name="Koren S."/>
            <person name="Silverstein K.A.T."/>
            <person name="Beckman K.B."/>
            <person name="Gohl D.M."/>
        </authorList>
    </citation>
    <scope>NUCLEOTIDE SEQUENCE</scope>
    <source>
        <strain evidence="5">Duluth1</strain>
        <tissue evidence="5">Whole animal</tissue>
    </source>
</reference>
<dbReference type="AlphaFoldDB" id="A0A9D4MIC5"/>
<gene>
    <name evidence="5" type="ORF">DPMN_000102</name>
</gene>
<keyword evidence="2" id="KW-0547">Nucleotide-binding</keyword>
<dbReference type="PANTHER" id="PTHR10903:SF184">
    <property type="entry name" value="GTP-BINDING PROTEIN A"/>
    <property type="match status" value="1"/>
</dbReference>
<dbReference type="EMBL" id="JAIWYP010000001">
    <property type="protein sequence ID" value="KAH3876264.1"/>
    <property type="molecule type" value="Genomic_DNA"/>
</dbReference>
<dbReference type="GO" id="GO:0005525">
    <property type="term" value="F:GTP binding"/>
    <property type="evidence" value="ECO:0007669"/>
    <property type="project" value="UniProtKB-KW"/>
</dbReference>
<accession>A0A9D4MIC5</accession>
<dbReference type="Proteomes" id="UP000828390">
    <property type="component" value="Unassembled WGS sequence"/>
</dbReference>
<dbReference type="InterPro" id="IPR045058">
    <property type="entry name" value="GIMA/IAN/Toc"/>
</dbReference>
<evidence type="ECO:0000313" key="5">
    <source>
        <dbReference type="EMBL" id="KAH3876264.1"/>
    </source>
</evidence>
<comment type="caution">
    <text evidence="5">The sequence shown here is derived from an EMBL/GenBank/DDBJ whole genome shotgun (WGS) entry which is preliminary data.</text>
</comment>
<dbReference type="Pfam" id="PF04548">
    <property type="entry name" value="AIG1"/>
    <property type="match status" value="1"/>
</dbReference>
<dbReference type="SUPFAM" id="SSF52540">
    <property type="entry name" value="P-loop containing nucleoside triphosphate hydrolases"/>
    <property type="match status" value="1"/>
</dbReference>
<dbReference type="PANTHER" id="PTHR10903">
    <property type="entry name" value="GTPASE, IMAP FAMILY MEMBER-RELATED"/>
    <property type="match status" value="1"/>
</dbReference>
<evidence type="ECO:0000259" key="4">
    <source>
        <dbReference type="Pfam" id="PF04548"/>
    </source>
</evidence>
<dbReference type="InterPro" id="IPR006703">
    <property type="entry name" value="G_AIG1"/>
</dbReference>
<dbReference type="Gene3D" id="3.40.50.300">
    <property type="entry name" value="P-loop containing nucleotide triphosphate hydrolases"/>
    <property type="match status" value="1"/>
</dbReference>
<proteinExistence type="inferred from homology"/>
<organism evidence="5 6">
    <name type="scientific">Dreissena polymorpha</name>
    <name type="common">Zebra mussel</name>
    <name type="synonym">Mytilus polymorpha</name>
    <dbReference type="NCBI Taxonomy" id="45954"/>
    <lineage>
        <taxon>Eukaryota</taxon>
        <taxon>Metazoa</taxon>
        <taxon>Spiralia</taxon>
        <taxon>Lophotrochozoa</taxon>
        <taxon>Mollusca</taxon>
        <taxon>Bivalvia</taxon>
        <taxon>Autobranchia</taxon>
        <taxon>Heteroconchia</taxon>
        <taxon>Euheterodonta</taxon>
        <taxon>Imparidentia</taxon>
        <taxon>Neoheterodontei</taxon>
        <taxon>Myida</taxon>
        <taxon>Dreissenoidea</taxon>
        <taxon>Dreissenidae</taxon>
        <taxon>Dreissena</taxon>
    </lineage>
</organism>